<organism evidence="2 3">
    <name type="scientific">Dactylosporangium siamense</name>
    <dbReference type="NCBI Taxonomy" id="685454"/>
    <lineage>
        <taxon>Bacteria</taxon>
        <taxon>Bacillati</taxon>
        <taxon>Actinomycetota</taxon>
        <taxon>Actinomycetes</taxon>
        <taxon>Micromonosporales</taxon>
        <taxon>Micromonosporaceae</taxon>
        <taxon>Dactylosporangium</taxon>
    </lineage>
</organism>
<proteinExistence type="predicted"/>
<protein>
    <recommendedName>
        <fullName evidence="4">Secreted protein</fullName>
    </recommendedName>
</protein>
<evidence type="ECO:0000313" key="2">
    <source>
        <dbReference type="EMBL" id="GIG44070.1"/>
    </source>
</evidence>
<accession>A0A919PFU3</accession>
<keyword evidence="1" id="KW-0812">Transmembrane</keyword>
<dbReference type="EMBL" id="BONQ01000030">
    <property type="protein sequence ID" value="GIG44070.1"/>
    <property type="molecule type" value="Genomic_DNA"/>
</dbReference>
<feature type="transmembrane region" description="Helical" evidence="1">
    <location>
        <begin position="6"/>
        <end position="26"/>
    </location>
</feature>
<keyword evidence="1" id="KW-0472">Membrane</keyword>
<evidence type="ECO:0000313" key="3">
    <source>
        <dbReference type="Proteomes" id="UP000660611"/>
    </source>
</evidence>
<reference evidence="2" key="1">
    <citation type="submission" date="2021-01" db="EMBL/GenBank/DDBJ databases">
        <title>Whole genome shotgun sequence of Dactylosporangium siamense NBRC 106093.</title>
        <authorList>
            <person name="Komaki H."/>
            <person name="Tamura T."/>
        </authorList>
    </citation>
    <scope>NUCLEOTIDE SEQUENCE</scope>
    <source>
        <strain evidence="2">NBRC 106093</strain>
    </source>
</reference>
<keyword evidence="1" id="KW-1133">Transmembrane helix</keyword>
<comment type="caution">
    <text evidence="2">The sequence shown here is derived from an EMBL/GenBank/DDBJ whole genome shotgun (WGS) entry which is preliminary data.</text>
</comment>
<evidence type="ECO:0008006" key="4">
    <source>
        <dbReference type="Google" id="ProtNLM"/>
    </source>
</evidence>
<evidence type="ECO:0000256" key="1">
    <source>
        <dbReference type="SAM" id="Phobius"/>
    </source>
</evidence>
<keyword evidence="3" id="KW-1185">Reference proteome</keyword>
<dbReference type="RefSeq" id="WP_203845914.1">
    <property type="nucleotide sequence ID" value="NZ_BAAAVW010000006.1"/>
</dbReference>
<sequence>MSSTATVAAIVIIVLAIIAIAAVAISRHRRTEALRRRFGPEYERAVGEQHSRRAAERDLQDRERRHAELQLKELDPQQRQRYAEQWERMQAHFVEEPEAATREADELVTKVMGERGYPIEDYDTRVQDLSVDHAETLGHYRDAHEINKVNERGQASTEQLRQALMHYRSLFAELLGDTSGGGRPMPRHG</sequence>
<name>A0A919PFU3_9ACTN</name>
<dbReference type="AlphaFoldDB" id="A0A919PFU3"/>
<dbReference type="Proteomes" id="UP000660611">
    <property type="component" value="Unassembled WGS sequence"/>
</dbReference>
<gene>
    <name evidence="2" type="ORF">Dsi01nite_021110</name>
</gene>